<accession>A0ABU9HMH3</accession>
<dbReference type="RefSeq" id="WP_341700560.1">
    <property type="nucleotide sequence ID" value="NZ_JBBYHU010000018.1"/>
</dbReference>
<dbReference type="Pfam" id="PF13644">
    <property type="entry name" value="DKNYY"/>
    <property type="match status" value="2"/>
</dbReference>
<evidence type="ECO:0000313" key="2">
    <source>
        <dbReference type="Proteomes" id="UP001398556"/>
    </source>
</evidence>
<organism evidence="1 2">
    <name type="scientific">Flavobacterium flavipallidum</name>
    <dbReference type="NCBI Taxonomy" id="3139140"/>
    <lineage>
        <taxon>Bacteria</taxon>
        <taxon>Pseudomonadati</taxon>
        <taxon>Bacteroidota</taxon>
        <taxon>Flavobacteriia</taxon>
        <taxon>Flavobacteriales</taxon>
        <taxon>Flavobacteriaceae</taxon>
        <taxon>Flavobacterium</taxon>
    </lineage>
</organism>
<proteinExistence type="predicted"/>
<dbReference type="Proteomes" id="UP001398556">
    <property type="component" value="Unassembled WGS sequence"/>
</dbReference>
<dbReference type="PROSITE" id="PS51257">
    <property type="entry name" value="PROKAR_LIPOPROTEIN"/>
    <property type="match status" value="1"/>
</dbReference>
<protein>
    <submittedName>
        <fullName evidence="1">DKNYY domain-containing protein</fullName>
    </submittedName>
</protein>
<evidence type="ECO:0000313" key="1">
    <source>
        <dbReference type="EMBL" id="MEL1241341.1"/>
    </source>
</evidence>
<sequence>MKIKTGIYILIIVLLSSCKDYTKKDGKVYLRYLNAARFGLQYAEIKKADYESFEVIEHNLNINLAKDKNHVFVSTNIINNADPKTFKQIKKYYWKDKNHVFLLQFRAVDSEIKSADPKTFIVIDDLLWAKDKNYVYYTYEKLHNVIPKNFVAIDKDWGKDNKFYYYHNLKIDSLDYNSAKIVSSYYIKDNKNVLFKNKIVKDANPKTFKADGIGWFGHDDKYMFDWENNKGPITEEYSKTYIKKQ</sequence>
<dbReference type="EMBL" id="JBBYHU010000018">
    <property type="protein sequence ID" value="MEL1241341.1"/>
    <property type="molecule type" value="Genomic_DNA"/>
</dbReference>
<reference evidence="1 2" key="1">
    <citation type="submission" date="2024-04" db="EMBL/GenBank/DDBJ databases">
        <title>Flavobacterium sp. DGU99 16S ribosomal RNA gene Genome sequencing and assembly.</title>
        <authorList>
            <person name="Park S."/>
        </authorList>
    </citation>
    <scope>NUCLEOTIDE SEQUENCE [LARGE SCALE GENOMIC DNA]</scope>
    <source>
        <strain evidence="1 2">DGU99</strain>
    </source>
</reference>
<gene>
    <name evidence="1" type="ORF">AAEO59_09805</name>
</gene>
<dbReference type="InterPro" id="IPR027375">
    <property type="entry name" value="DKNYY"/>
</dbReference>
<comment type="caution">
    <text evidence="1">The sequence shown here is derived from an EMBL/GenBank/DDBJ whole genome shotgun (WGS) entry which is preliminary data.</text>
</comment>
<name>A0ABU9HMH3_9FLAO</name>
<keyword evidence="2" id="KW-1185">Reference proteome</keyword>